<evidence type="ECO:0000256" key="3">
    <source>
        <dbReference type="ARBA" id="ARBA00022801"/>
    </source>
</evidence>
<organism evidence="9 10">
    <name type="scientific">Aurantiacibacter luteus</name>
    <dbReference type="NCBI Taxonomy" id="1581420"/>
    <lineage>
        <taxon>Bacteria</taxon>
        <taxon>Pseudomonadati</taxon>
        <taxon>Pseudomonadota</taxon>
        <taxon>Alphaproteobacteria</taxon>
        <taxon>Sphingomonadales</taxon>
        <taxon>Erythrobacteraceae</taxon>
        <taxon>Aurantiacibacter</taxon>
    </lineage>
</organism>
<dbReference type="PATRIC" id="fig|1581420.6.peg.1525"/>
<evidence type="ECO:0000256" key="5">
    <source>
        <dbReference type="ARBA" id="ARBA00023049"/>
    </source>
</evidence>
<protein>
    <recommendedName>
        <fullName evidence="8">Peptidase M48 domain-containing protein</fullName>
    </recommendedName>
</protein>
<feature type="transmembrane region" description="Helical" evidence="7">
    <location>
        <begin position="18"/>
        <end position="43"/>
    </location>
</feature>
<evidence type="ECO:0000256" key="6">
    <source>
        <dbReference type="RuleBase" id="RU003983"/>
    </source>
</evidence>
<dbReference type="Pfam" id="PF01435">
    <property type="entry name" value="Peptidase_M48"/>
    <property type="match status" value="1"/>
</dbReference>
<sequence length="423" mass="46240">MHRADCATLTCAPEFSEWLSLLIFASYPIAIGAAFALFHVTGLSRRLSGRLEATGWRGFVQDGLYGAALAAFVWLACLPVGYWRRFVLDNPGIKVTFNGPMPEGNREPSLAERHWYWITEQLADVPMFVIGAAIAAPILLAIMRRVPRHYWLLPALGLAAAVAVDSYSHVFDTVRPLPEGPLAQDIADIAEAAGLAADRVYLGEAQPMLGLDIAQARWLGGRQVAIIGEPFFNTLRISPEAYSPRYRPVTAAEVRAVAAHEIAHVKHDHAVLLPLLLTLAAILFAWLAALLLRRGGIDVAKRANLPLVALAFGAMACALLPVRANLWRVAENQADATGLDIGRDPEGFALLAVRLARGGQLDWQPVTHALLATHPDPLDRIERAAAWSRDNAAADWRAEGLAGPVRMRVRQGDFTYYDWPDEP</sequence>
<keyword evidence="7" id="KW-1133">Transmembrane helix</keyword>
<keyword evidence="5 6" id="KW-0482">Metalloprotease</keyword>
<keyword evidence="3 6" id="KW-0378">Hydrolase</keyword>
<dbReference type="EMBL" id="LBHB01000002">
    <property type="protein sequence ID" value="KLE34115.1"/>
    <property type="molecule type" value="Genomic_DNA"/>
</dbReference>
<dbReference type="RefSeq" id="WP_047003761.1">
    <property type="nucleotide sequence ID" value="NZ_LBHB01000002.1"/>
</dbReference>
<feature type="transmembrane region" description="Helical" evidence="7">
    <location>
        <begin position="150"/>
        <end position="170"/>
    </location>
</feature>
<dbReference type="STRING" id="1581420.AAW00_07470"/>
<comment type="caution">
    <text evidence="9">The sequence shown here is derived from an EMBL/GenBank/DDBJ whole genome shotgun (WGS) entry which is preliminary data.</text>
</comment>
<evidence type="ECO:0000313" key="9">
    <source>
        <dbReference type="EMBL" id="KLE34115.1"/>
    </source>
</evidence>
<evidence type="ECO:0000259" key="8">
    <source>
        <dbReference type="Pfam" id="PF01435"/>
    </source>
</evidence>
<keyword evidence="2" id="KW-0479">Metal-binding</keyword>
<gene>
    <name evidence="9" type="ORF">AAW00_07470</name>
</gene>
<feature type="transmembrane region" description="Helical" evidence="7">
    <location>
        <begin position="125"/>
        <end position="143"/>
    </location>
</feature>
<keyword evidence="10" id="KW-1185">Reference proteome</keyword>
<evidence type="ECO:0000256" key="4">
    <source>
        <dbReference type="ARBA" id="ARBA00022833"/>
    </source>
</evidence>
<evidence type="ECO:0000313" key="10">
    <source>
        <dbReference type="Proteomes" id="UP000053464"/>
    </source>
</evidence>
<evidence type="ECO:0000256" key="2">
    <source>
        <dbReference type="ARBA" id="ARBA00022723"/>
    </source>
</evidence>
<feature type="transmembrane region" description="Helical" evidence="7">
    <location>
        <begin position="271"/>
        <end position="292"/>
    </location>
</feature>
<keyword evidence="7" id="KW-0472">Membrane</keyword>
<reference evidence="9 10" key="1">
    <citation type="submission" date="2015-04" db="EMBL/GenBank/DDBJ databases">
        <title>The draft genome sequence of Erythrobacter luteus KA37.</title>
        <authorList>
            <person name="Zhuang L."/>
            <person name="Liu Y."/>
            <person name="Shao Z."/>
        </authorList>
    </citation>
    <scope>NUCLEOTIDE SEQUENCE [LARGE SCALE GENOMIC DNA]</scope>
    <source>
        <strain evidence="9 10">KA37</strain>
    </source>
</reference>
<dbReference type="AlphaFoldDB" id="A0A0G9MTR5"/>
<dbReference type="InterPro" id="IPR001915">
    <property type="entry name" value="Peptidase_M48"/>
</dbReference>
<keyword evidence="1 6" id="KW-0645">Protease</keyword>
<dbReference type="GO" id="GO:0046872">
    <property type="term" value="F:metal ion binding"/>
    <property type="evidence" value="ECO:0007669"/>
    <property type="project" value="UniProtKB-KW"/>
</dbReference>
<keyword evidence="4 6" id="KW-0862">Zinc</keyword>
<feature type="transmembrane region" description="Helical" evidence="7">
    <location>
        <begin position="304"/>
        <end position="322"/>
    </location>
</feature>
<comment type="similarity">
    <text evidence="6">Belongs to the peptidase M48 family.</text>
</comment>
<proteinExistence type="inferred from homology"/>
<keyword evidence="7" id="KW-0812">Transmembrane</keyword>
<dbReference type="GO" id="GO:0006508">
    <property type="term" value="P:proteolysis"/>
    <property type="evidence" value="ECO:0007669"/>
    <property type="project" value="UniProtKB-KW"/>
</dbReference>
<accession>A0A0G9MTR5</accession>
<feature type="transmembrane region" description="Helical" evidence="7">
    <location>
        <begin position="64"/>
        <end position="83"/>
    </location>
</feature>
<dbReference type="Proteomes" id="UP000053464">
    <property type="component" value="Unassembled WGS sequence"/>
</dbReference>
<comment type="cofactor">
    <cofactor evidence="6">
        <name>Zn(2+)</name>
        <dbReference type="ChEBI" id="CHEBI:29105"/>
    </cofactor>
    <text evidence="6">Binds 1 zinc ion per subunit.</text>
</comment>
<name>A0A0G9MTR5_9SPHN</name>
<evidence type="ECO:0000256" key="7">
    <source>
        <dbReference type="SAM" id="Phobius"/>
    </source>
</evidence>
<evidence type="ECO:0000256" key="1">
    <source>
        <dbReference type="ARBA" id="ARBA00022670"/>
    </source>
</evidence>
<dbReference type="GO" id="GO:0004222">
    <property type="term" value="F:metalloendopeptidase activity"/>
    <property type="evidence" value="ECO:0007669"/>
    <property type="project" value="InterPro"/>
</dbReference>
<feature type="domain" description="Peptidase M48" evidence="8">
    <location>
        <begin position="250"/>
        <end position="387"/>
    </location>
</feature>